<dbReference type="SMART" id="SM00862">
    <property type="entry name" value="Trans_reg_C"/>
    <property type="match status" value="1"/>
</dbReference>
<gene>
    <name evidence="7" type="ORF">Adu01nite_20650</name>
</gene>
<evidence type="ECO:0000313" key="8">
    <source>
        <dbReference type="Proteomes" id="UP000637628"/>
    </source>
</evidence>
<dbReference type="Gene3D" id="3.40.50.300">
    <property type="entry name" value="P-loop containing nucleotide triphosphate hydrolases"/>
    <property type="match status" value="1"/>
</dbReference>
<dbReference type="PANTHER" id="PTHR35807:SF1">
    <property type="entry name" value="TRANSCRIPTIONAL REGULATOR REDD"/>
    <property type="match status" value="1"/>
</dbReference>
<reference evidence="7 8" key="1">
    <citation type="submission" date="2021-01" db="EMBL/GenBank/DDBJ databases">
        <title>Whole genome shotgun sequence of Actinoplanes durhamensis NBRC 14914.</title>
        <authorList>
            <person name="Komaki H."/>
            <person name="Tamura T."/>
        </authorList>
    </citation>
    <scope>NUCLEOTIDE SEQUENCE [LARGE SCALE GENOMIC DNA]</scope>
    <source>
        <strain evidence="7 8">NBRC 14914</strain>
    </source>
</reference>
<dbReference type="InterPro" id="IPR019734">
    <property type="entry name" value="TPR_rpt"/>
</dbReference>
<evidence type="ECO:0000256" key="4">
    <source>
        <dbReference type="ARBA" id="ARBA00023163"/>
    </source>
</evidence>
<evidence type="ECO:0000259" key="6">
    <source>
        <dbReference type="PROSITE" id="PS51755"/>
    </source>
</evidence>
<evidence type="ECO:0000256" key="2">
    <source>
        <dbReference type="ARBA" id="ARBA00023015"/>
    </source>
</evidence>
<proteinExistence type="inferred from homology"/>
<dbReference type="InterPro" id="IPR016032">
    <property type="entry name" value="Sig_transdc_resp-reg_C-effctor"/>
</dbReference>
<dbReference type="SUPFAM" id="SSF46894">
    <property type="entry name" value="C-terminal effector domain of the bipartite response regulators"/>
    <property type="match status" value="1"/>
</dbReference>
<dbReference type="EMBL" id="BOML01000019">
    <property type="protein sequence ID" value="GIE00715.1"/>
    <property type="molecule type" value="Genomic_DNA"/>
</dbReference>
<accession>A0ABQ3YT63</accession>
<keyword evidence="3 5" id="KW-0238">DNA-binding</keyword>
<dbReference type="InterPro" id="IPR005158">
    <property type="entry name" value="BTAD"/>
</dbReference>
<dbReference type="Gene3D" id="1.25.40.10">
    <property type="entry name" value="Tetratricopeptide repeat domain"/>
    <property type="match status" value="2"/>
</dbReference>
<feature type="DNA-binding region" description="OmpR/PhoB-type" evidence="5">
    <location>
        <begin position="1"/>
        <end position="97"/>
    </location>
</feature>
<evidence type="ECO:0000256" key="5">
    <source>
        <dbReference type="PROSITE-ProRule" id="PRU01091"/>
    </source>
</evidence>
<evidence type="ECO:0000313" key="7">
    <source>
        <dbReference type="EMBL" id="GIE00715.1"/>
    </source>
</evidence>
<dbReference type="Pfam" id="PF03704">
    <property type="entry name" value="BTAD"/>
    <property type="match status" value="1"/>
</dbReference>
<dbReference type="InterPro" id="IPR011990">
    <property type="entry name" value="TPR-like_helical_dom_sf"/>
</dbReference>
<keyword evidence="4" id="KW-0804">Transcription</keyword>
<comment type="caution">
    <text evidence="7">The sequence shown here is derived from an EMBL/GenBank/DDBJ whole genome shotgun (WGS) entry which is preliminary data.</text>
</comment>
<evidence type="ECO:0000256" key="1">
    <source>
        <dbReference type="ARBA" id="ARBA00005820"/>
    </source>
</evidence>
<evidence type="ECO:0000256" key="3">
    <source>
        <dbReference type="ARBA" id="ARBA00023125"/>
    </source>
</evidence>
<organism evidence="7 8">
    <name type="scientific">Paractinoplanes durhamensis</name>
    <dbReference type="NCBI Taxonomy" id="113563"/>
    <lineage>
        <taxon>Bacteria</taxon>
        <taxon>Bacillati</taxon>
        <taxon>Actinomycetota</taxon>
        <taxon>Actinomycetes</taxon>
        <taxon>Micromonosporales</taxon>
        <taxon>Micromonosporaceae</taxon>
        <taxon>Paractinoplanes</taxon>
    </lineage>
</organism>
<dbReference type="SMART" id="SM00028">
    <property type="entry name" value="TPR"/>
    <property type="match status" value="3"/>
</dbReference>
<dbReference type="Pfam" id="PF13181">
    <property type="entry name" value="TPR_8"/>
    <property type="match status" value="1"/>
</dbReference>
<dbReference type="PRINTS" id="PR00364">
    <property type="entry name" value="DISEASERSIST"/>
</dbReference>
<protein>
    <submittedName>
        <fullName evidence="7">SARP family transcriptional regulator</fullName>
    </submittedName>
</protein>
<dbReference type="PANTHER" id="PTHR35807">
    <property type="entry name" value="TRANSCRIPTIONAL REGULATOR REDD-RELATED"/>
    <property type="match status" value="1"/>
</dbReference>
<sequence length="924" mass="100284">MIEVCVLGPVEVRATEPGATGGYQQQAVLAMLVAAGGRVVPADRIVDQVWGGEPPASATATLQAYISRLRRLLEPDRAPRTAPQILVSEAAGYALRLPAEQVDAWRFERDVARSPDLPPQEAVTLLREALGLWRGVPFEQFADEEWAQAEITRLTELRYAAQERAIAAMLRIGRIAEAVPAAQALADAEPLRGEAWRLLALGLWAAHRSAEALEALRRHREHLADELGLDPEPALARLEQAILTQRGEVLEEAVGTDRGPQLRPAQLPRAAAGFAARVAELGELTRLAGEDDGTILTVISGAGGVGKTTLAVRWAHAVAGRYPDGQLYTDLRGFGPEEAPAGPADVLFGFLTALGLPDHRIPPALDERVALFRSVLAGRRMLLVLDNAVGAEQVRPLLPGTRGCAVVVTSRSQLGGLVVAEGAHTLRLDAFDDEEARNYLRGRLGAARVDAEPLARDAIVARCGGLPLALAVVCARAATRSAFSLTAIAAELQDEEGLDAFTVAGFKHDLRAVFSWSYRQLPDGAAALFRHLALHPGADVSRAAAISVAGDEARGLLRLLCDAHLLDERSPGRYVYHDLVRAYALELATPSPAVLGRIVEHYLFSGGNAVEVCFPYRQPSRLPPVPDGIRPETFADPREAYAWQDAEYDTLMALTEICDESYLKIFVWVLCPYQQDVRFHLHDSIGLARRALTIAERDGSRWWIGFLQYAIGRAYLRLNQIDRAMPPLEAAIAVGRATDDPIRLAHGLLSVATGIVGVHDVPTRTETIKAYPYAVEALAAYRKLGGDFGRVEAANALHPIAWYHFYRPGGRDKARALLQESIDINVRCDHPHGAAGSWMHLARFHAATGDPARAVAAFEEALRLFGDMQDLRIEPLIGLYSTHLAAGDQEAADRVRGEALSLLETARYPDIERLEAILGPRTPG</sequence>
<dbReference type="Pfam" id="PF00486">
    <property type="entry name" value="Trans_reg_C"/>
    <property type="match status" value="1"/>
</dbReference>
<dbReference type="Proteomes" id="UP000637628">
    <property type="component" value="Unassembled WGS sequence"/>
</dbReference>
<dbReference type="InterPro" id="IPR027417">
    <property type="entry name" value="P-loop_NTPase"/>
</dbReference>
<dbReference type="InterPro" id="IPR001867">
    <property type="entry name" value="OmpR/PhoB-type_DNA-bd"/>
</dbReference>
<dbReference type="SUPFAM" id="SSF48452">
    <property type="entry name" value="TPR-like"/>
    <property type="match status" value="2"/>
</dbReference>
<dbReference type="Gene3D" id="1.10.10.10">
    <property type="entry name" value="Winged helix-like DNA-binding domain superfamily/Winged helix DNA-binding domain"/>
    <property type="match status" value="1"/>
</dbReference>
<keyword evidence="2" id="KW-0805">Transcription regulation</keyword>
<dbReference type="SUPFAM" id="SSF52540">
    <property type="entry name" value="P-loop containing nucleoside triphosphate hydrolases"/>
    <property type="match status" value="1"/>
</dbReference>
<feature type="domain" description="OmpR/PhoB-type" evidence="6">
    <location>
        <begin position="1"/>
        <end position="97"/>
    </location>
</feature>
<dbReference type="InterPro" id="IPR036388">
    <property type="entry name" value="WH-like_DNA-bd_sf"/>
</dbReference>
<comment type="similarity">
    <text evidence="1">Belongs to the AfsR/DnrI/RedD regulatory family.</text>
</comment>
<dbReference type="RefSeq" id="WP_203726349.1">
    <property type="nucleotide sequence ID" value="NZ_BAAATX010000003.1"/>
</dbReference>
<dbReference type="InterPro" id="IPR051677">
    <property type="entry name" value="AfsR-DnrI-RedD_regulator"/>
</dbReference>
<dbReference type="PROSITE" id="PS51755">
    <property type="entry name" value="OMPR_PHOB"/>
    <property type="match status" value="1"/>
</dbReference>
<dbReference type="SMART" id="SM01043">
    <property type="entry name" value="BTAD"/>
    <property type="match status" value="1"/>
</dbReference>
<dbReference type="CDD" id="cd15831">
    <property type="entry name" value="BTAD"/>
    <property type="match status" value="1"/>
</dbReference>
<name>A0ABQ3YT63_9ACTN</name>
<keyword evidence="8" id="KW-1185">Reference proteome</keyword>